<dbReference type="EMBL" id="KV722404">
    <property type="protein sequence ID" value="OCH90431.1"/>
    <property type="molecule type" value="Genomic_DNA"/>
</dbReference>
<keyword evidence="1" id="KW-0812">Transmembrane</keyword>
<keyword evidence="1" id="KW-1133">Transmembrane helix</keyword>
<dbReference type="AlphaFoldDB" id="A0A8E2DKV2"/>
<protein>
    <recommendedName>
        <fullName evidence="2">DUF6533 domain-containing protein</fullName>
    </recommendedName>
</protein>
<evidence type="ECO:0000256" key="1">
    <source>
        <dbReference type="SAM" id="Phobius"/>
    </source>
</evidence>
<keyword evidence="1" id="KW-0472">Membrane</keyword>
<dbReference type="OrthoDB" id="2802397at2759"/>
<feature type="transmembrane region" description="Helical" evidence="1">
    <location>
        <begin position="98"/>
        <end position="117"/>
    </location>
</feature>
<feature type="transmembrane region" description="Helical" evidence="1">
    <location>
        <begin position="245"/>
        <end position="267"/>
    </location>
</feature>
<evidence type="ECO:0000313" key="3">
    <source>
        <dbReference type="EMBL" id="OCH90431.1"/>
    </source>
</evidence>
<gene>
    <name evidence="3" type="ORF">OBBRIDRAFT_754960</name>
</gene>
<accession>A0A8E2DKV2</accession>
<dbReference type="Proteomes" id="UP000250043">
    <property type="component" value="Unassembled WGS sequence"/>
</dbReference>
<reference evidence="3 4" key="1">
    <citation type="submission" date="2016-07" db="EMBL/GenBank/DDBJ databases">
        <title>Draft genome of the white-rot fungus Obba rivulosa 3A-2.</title>
        <authorList>
            <consortium name="DOE Joint Genome Institute"/>
            <person name="Miettinen O."/>
            <person name="Riley R."/>
            <person name="Acob R."/>
            <person name="Barry K."/>
            <person name="Cullen D."/>
            <person name="De Vries R."/>
            <person name="Hainaut M."/>
            <person name="Hatakka A."/>
            <person name="Henrissat B."/>
            <person name="Hilden K."/>
            <person name="Kuo R."/>
            <person name="Labutti K."/>
            <person name="Lipzen A."/>
            <person name="Makela M.R."/>
            <person name="Sandor L."/>
            <person name="Spatafora J.W."/>
            <person name="Grigoriev I.V."/>
            <person name="Hibbett D.S."/>
        </authorList>
    </citation>
    <scope>NUCLEOTIDE SEQUENCE [LARGE SCALE GENOMIC DNA]</scope>
    <source>
        <strain evidence="3 4">3A-2</strain>
    </source>
</reference>
<evidence type="ECO:0000313" key="4">
    <source>
        <dbReference type="Proteomes" id="UP000250043"/>
    </source>
</evidence>
<feature type="transmembrane region" description="Helical" evidence="1">
    <location>
        <begin position="12"/>
        <end position="37"/>
    </location>
</feature>
<dbReference type="Pfam" id="PF20151">
    <property type="entry name" value="DUF6533"/>
    <property type="match status" value="1"/>
</dbReference>
<keyword evidence="4" id="KW-1185">Reference proteome</keyword>
<feature type="domain" description="DUF6533" evidence="2">
    <location>
        <begin position="26"/>
        <end position="70"/>
    </location>
</feature>
<proteinExistence type="predicted"/>
<name>A0A8E2DKV2_9APHY</name>
<feature type="transmembrane region" description="Helical" evidence="1">
    <location>
        <begin position="178"/>
        <end position="197"/>
    </location>
</feature>
<feature type="transmembrane region" description="Helical" evidence="1">
    <location>
        <begin position="124"/>
        <end position="143"/>
    </location>
</feature>
<evidence type="ECO:0000259" key="2">
    <source>
        <dbReference type="Pfam" id="PF20151"/>
    </source>
</evidence>
<feature type="transmembrane region" description="Helical" evidence="1">
    <location>
        <begin position="58"/>
        <end position="78"/>
    </location>
</feature>
<sequence length="380" mass="42040">MFLYGPHVIDKYALLLFLQANWIGSCCTVAASTMVFYHHISTLAQEIELIWGRKWSSVTMLFHLNRWAIFVWAVQEITSLIPLKTLSSCIGLQLANDAVGILLAVIWAVFSAVRLFAISGRNSWLAGAVLLLNLIPVGTNAYTDFASSWEQLKNLPLLGVVCDSGNNLSPTTLFKVTLSTRLCGIVADIIALIVTWHRTWHLKRNADRSELRTPLPNLLFRDGTIYFVVLLASNVLNIVANDSNVFVFSVTFFSTPISSIIIADFLLNLREVAYGTQQVDSDYVDQSEEWSHSLGDSLRFRSFIDDMGGEVYHSYDSFDPDMAWVADEDSASGDKSVLSAPLSPVEVEAGLKAGNSFISLGSNEDFLKAVMNESASFNVM</sequence>
<feature type="transmembrane region" description="Helical" evidence="1">
    <location>
        <begin position="218"/>
        <end position="239"/>
    </location>
</feature>
<dbReference type="InterPro" id="IPR045340">
    <property type="entry name" value="DUF6533"/>
</dbReference>
<organism evidence="3 4">
    <name type="scientific">Obba rivulosa</name>
    <dbReference type="NCBI Taxonomy" id="1052685"/>
    <lineage>
        <taxon>Eukaryota</taxon>
        <taxon>Fungi</taxon>
        <taxon>Dikarya</taxon>
        <taxon>Basidiomycota</taxon>
        <taxon>Agaricomycotina</taxon>
        <taxon>Agaricomycetes</taxon>
        <taxon>Polyporales</taxon>
        <taxon>Gelatoporiaceae</taxon>
        <taxon>Obba</taxon>
    </lineage>
</organism>